<dbReference type="Gene3D" id="3.90.180.10">
    <property type="entry name" value="Medium-chain alcohol dehydrogenases, catalytic domain"/>
    <property type="match status" value="1"/>
</dbReference>
<keyword evidence="3" id="KW-1185">Reference proteome</keyword>
<dbReference type="InterPro" id="IPR020843">
    <property type="entry name" value="ER"/>
</dbReference>
<dbReference type="PANTHER" id="PTHR11695:SF645">
    <property type="entry name" value="RETICULON-4-INTERACTING PROTEIN 1, MITOCHONDRIAL-LIKE PROTEIN"/>
    <property type="match status" value="1"/>
</dbReference>
<feature type="domain" description="Enoyl reductase (ER)" evidence="1">
    <location>
        <begin position="2"/>
        <end position="299"/>
    </location>
</feature>
<sequence>MEKVKTTKQELPITLGRDCTGVVVDIGSNVVRLEIGDEVWLTTAFWAPGTMAEYIVVPENKVSFKPKTIGFEGAASLPYCGSIVLSVLKKMDVTEKNAKTKCIFVHGGCSATGCILVQILVGWGAKITTSCYSRAIPVAKALGAQDVIGLSQLQFRDLQQTEENYSLLKQELHCREKFDAIVTTTDCELDQRELLQFCKSNGKVVSTLPEQLRSDSAMFLMRSIYSFCFRIHGYIQKLFTGTLSTFGEENMCRHALDQLRDLVESGKVQTVVDRVFQPYDIEQAFNHIQSVDSIGSTVITFR</sequence>
<dbReference type="Pfam" id="PF13602">
    <property type="entry name" value="ADH_zinc_N_2"/>
    <property type="match status" value="1"/>
</dbReference>
<evidence type="ECO:0000313" key="2">
    <source>
        <dbReference type="EMBL" id="KAK9688359.1"/>
    </source>
</evidence>
<dbReference type="Gene3D" id="3.40.50.720">
    <property type="entry name" value="NAD(P)-binding Rossmann-like Domain"/>
    <property type="match status" value="1"/>
</dbReference>
<evidence type="ECO:0000259" key="1">
    <source>
        <dbReference type="SMART" id="SM00829"/>
    </source>
</evidence>
<dbReference type="GO" id="GO:0016491">
    <property type="term" value="F:oxidoreductase activity"/>
    <property type="evidence" value="ECO:0007669"/>
    <property type="project" value="InterPro"/>
</dbReference>
<dbReference type="InterPro" id="IPR013154">
    <property type="entry name" value="ADH-like_N"/>
</dbReference>
<dbReference type="PANTHER" id="PTHR11695">
    <property type="entry name" value="ALCOHOL DEHYDROGENASE RELATED"/>
    <property type="match status" value="1"/>
</dbReference>
<dbReference type="Proteomes" id="UP001458880">
    <property type="component" value="Unassembled WGS sequence"/>
</dbReference>
<accession>A0AAW1IFH4</accession>
<gene>
    <name evidence="2" type="ORF">QE152_g35604</name>
</gene>
<dbReference type="AlphaFoldDB" id="A0AAW1IFH4"/>
<comment type="caution">
    <text evidence="2">The sequence shown here is derived from an EMBL/GenBank/DDBJ whole genome shotgun (WGS) entry which is preliminary data.</text>
</comment>
<name>A0AAW1IFH4_POPJA</name>
<organism evidence="2 3">
    <name type="scientific">Popillia japonica</name>
    <name type="common">Japanese beetle</name>
    <dbReference type="NCBI Taxonomy" id="7064"/>
    <lineage>
        <taxon>Eukaryota</taxon>
        <taxon>Metazoa</taxon>
        <taxon>Ecdysozoa</taxon>
        <taxon>Arthropoda</taxon>
        <taxon>Hexapoda</taxon>
        <taxon>Insecta</taxon>
        <taxon>Pterygota</taxon>
        <taxon>Neoptera</taxon>
        <taxon>Endopterygota</taxon>
        <taxon>Coleoptera</taxon>
        <taxon>Polyphaga</taxon>
        <taxon>Scarabaeiformia</taxon>
        <taxon>Scarabaeidae</taxon>
        <taxon>Rutelinae</taxon>
        <taxon>Popillia</taxon>
    </lineage>
</organism>
<dbReference type="SUPFAM" id="SSF50129">
    <property type="entry name" value="GroES-like"/>
    <property type="match status" value="1"/>
</dbReference>
<dbReference type="SUPFAM" id="SSF51735">
    <property type="entry name" value="NAD(P)-binding Rossmann-fold domains"/>
    <property type="match status" value="1"/>
</dbReference>
<dbReference type="Pfam" id="PF08240">
    <property type="entry name" value="ADH_N"/>
    <property type="match status" value="1"/>
</dbReference>
<dbReference type="InterPro" id="IPR050700">
    <property type="entry name" value="YIM1/Zinc_Alcohol_DH_Fams"/>
</dbReference>
<dbReference type="InterPro" id="IPR036291">
    <property type="entry name" value="NAD(P)-bd_dom_sf"/>
</dbReference>
<dbReference type="InterPro" id="IPR011032">
    <property type="entry name" value="GroES-like_sf"/>
</dbReference>
<dbReference type="GO" id="GO:0005739">
    <property type="term" value="C:mitochondrion"/>
    <property type="evidence" value="ECO:0007669"/>
    <property type="project" value="TreeGrafter"/>
</dbReference>
<protein>
    <recommendedName>
        <fullName evidence="1">Enoyl reductase (ER) domain-containing protein</fullName>
    </recommendedName>
</protein>
<proteinExistence type="predicted"/>
<dbReference type="SMART" id="SM00829">
    <property type="entry name" value="PKS_ER"/>
    <property type="match status" value="1"/>
</dbReference>
<reference evidence="2 3" key="1">
    <citation type="journal article" date="2024" name="BMC Genomics">
        <title>De novo assembly and annotation of Popillia japonica's genome with initial clues to its potential as an invasive pest.</title>
        <authorList>
            <person name="Cucini C."/>
            <person name="Boschi S."/>
            <person name="Funari R."/>
            <person name="Cardaioli E."/>
            <person name="Iannotti N."/>
            <person name="Marturano G."/>
            <person name="Paoli F."/>
            <person name="Bruttini M."/>
            <person name="Carapelli A."/>
            <person name="Frati F."/>
            <person name="Nardi F."/>
        </authorList>
    </citation>
    <scope>NUCLEOTIDE SEQUENCE [LARGE SCALE GENOMIC DNA]</scope>
    <source>
        <strain evidence="2">DMR45628</strain>
    </source>
</reference>
<evidence type="ECO:0000313" key="3">
    <source>
        <dbReference type="Proteomes" id="UP001458880"/>
    </source>
</evidence>
<dbReference type="EMBL" id="JASPKY010000594">
    <property type="protein sequence ID" value="KAK9688359.1"/>
    <property type="molecule type" value="Genomic_DNA"/>
</dbReference>